<dbReference type="PANTHER" id="PTHR42693">
    <property type="entry name" value="ARYLSULFATASE FAMILY MEMBER"/>
    <property type="match status" value="1"/>
</dbReference>
<dbReference type="Gene3D" id="3.40.720.10">
    <property type="entry name" value="Alkaline Phosphatase, subunit A"/>
    <property type="match status" value="1"/>
</dbReference>
<reference evidence="9 10" key="1">
    <citation type="submission" date="2019-02" db="EMBL/GenBank/DDBJ databases">
        <title>Deep-cultivation of Planctomycetes and their phenomic and genomic characterization uncovers novel biology.</title>
        <authorList>
            <person name="Wiegand S."/>
            <person name="Jogler M."/>
            <person name="Boedeker C."/>
            <person name="Pinto D."/>
            <person name="Vollmers J."/>
            <person name="Rivas-Marin E."/>
            <person name="Kohn T."/>
            <person name="Peeters S.H."/>
            <person name="Heuer A."/>
            <person name="Rast P."/>
            <person name="Oberbeckmann S."/>
            <person name="Bunk B."/>
            <person name="Jeske O."/>
            <person name="Meyerdierks A."/>
            <person name="Storesund J.E."/>
            <person name="Kallscheuer N."/>
            <person name="Luecker S."/>
            <person name="Lage O.M."/>
            <person name="Pohl T."/>
            <person name="Merkel B.J."/>
            <person name="Hornburger P."/>
            <person name="Mueller R.-W."/>
            <person name="Bruemmer F."/>
            <person name="Labrenz M."/>
            <person name="Spormann A.M."/>
            <person name="Op Den Camp H."/>
            <person name="Overmann J."/>
            <person name="Amann R."/>
            <person name="Jetten M.S.M."/>
            <person name="Mascher T."/>
            <person name="Medema M.H."/>
            <person name="Devos D.P."/>
            <person name="Kaster A.-K."/>
            <person name="Ovreas L."/>
            <person name="Rohde M."/>
            <person name="Galperin M.Y."/>
            <person name="Jogler C."/>
        </authorList>
    </citation>
    <scope>NUCLEOTIDE SEQUENCE [LARGE SCALE GENOMIC DNA]</scope>
    <source>
        <strain evidence="9 10">Pla123a</strain>
    </source>
</reference>
<dbReference type="SUPFAM" id="SSF53649">
    <property type="entry name" value="Alkaline phosphatase-like"/>
    <property type="match status" value="1"/>
</dbReference>
<dbReference type="InterPro" id="IPR050738">
    <property type="entry name" value="Sulfatase"/>
</dbReference>
<keyword evidence="10" id="KW-1185">Reference proteome</keyword>
<keyword evidence="4 7" id="KW-0732">Signal</keyword>
<dbReference type="InterPro" id="IPR000917">
    <property type="entry name" value="Sulfatase_N"/>
</dbReference>
<dbReference type="AlphaFoldDB" id="A0A5C5YRA0"/>
<dbReference type="OrthoDB" id="246867at2"/>
<dbReference type="Gene3D" id="3.30.1120.10">
    <property type="match status" value="1"/>
</dbReference>
<dbReference type="InterPro" id="IPR017850">
    <property type="entry name" value="Alkaline_phosphatase_core_sf"/>
</dbReference>
<organism evidence="9 10">
    <name type="scientific">Posidoniimonas polymericola</name>
    <dbReference type="NCBI Taxonomy" id="2528002"/>
    <lineage>
        <taxon>Bacteria</taxon>
        <taxon>Pseudomonadati</taxon>
        <taxon>Planctomycetota</taxon>
        <taxon>Planctomycetia</taxon>
        <taxon>Pirellulales</taxon>
        <taxon>Lacipirellulaceae</taxon>
        <taxon>Posidoniimonas</taxon>
    </lineage>
</organism>
<evidence type="ECO:0000313" key="10">
    <source>
        <dbReference type="Proteomes" id="UP000318478"/>
    </source>
</evidence>
<comment type="similarity">
    <text evidence="2">Belongs to the sulfatase family.</text>
</comment>
<dbReference type="EMBL" id="SJPO01000004">
    <property type="protein sequence ID" value="TWT77472.1"/>
    <property type="molecule type" value="Genomic_DNA"/>
</dbReference>
<keyword evidence="6" id="KW-0106">Calcium</keyword>
<feature type="chain" id="PRO_5022893723" evidence="7">
    <location>
        <begin position="25"/>
        <end position="452"/>
    </location>
</feature>
<protein>
    <submittedName>
        <fullName evidence="9">Arylsulfatase</fullName>
        <ecNumber evidence="9">3.1.6.1</ecNumber>
    </submittedName>
</protein>
<evidence type="ECO:0000256" key="4">
    <source>
        <dbReference type="ARBA" id="ARBA00022729"/>
    </source>
</evidence>
<dbReference type="PROSITE" id="PS51257">
    <property type="entry name" value="PROKAR_LIPOPROTEIN"/>
    <property type="match status" value="1"/>
</dbReference>
<name>A0A5C5YRA0_9BACT</name>
<evidence type="ECO:0000256" key="2">
    <source>
        <dbReference type="ARBA" id="ARBA00008779"/>
    </source>
</evidence>
<comment type="caution">
    <text evidence="9">The sequence shown here is derived from an EMBL/GenBank/DDBJ whole genome shotgun (WGS) entry which is preliminary data.</text>
</comment>
<proteinExistence type="inferred from homology"/>
<evidence type="ECO:0000256" key="5">
    <source>
        <dbReference type="ARBA" id="ARBA00022801"/>
    </source>
</evidence>
<gene>
    <name evidence="9" type="ORF">Pla123a_21330</name>
</gene>
<accession>A0A5C5YRA0</accession>
<evidence type="ECO:0000256" key="6">
    <source>
        <dbReference type="ARBA" id="ARBA00022837"/>
    </source>
</evidence>
<dbReference type="PANTHER" id="PTHR42693:SF42">
    <property type="entry name" value="ARYLSULFATASE G"/>
    <property type="match status" value="1"/>
</dbReference>
<keyword evidence="3" id="KW-0479">Metal-binding</keyword>
<evidence type="ECO:0000259" key="8">
    <source>
        <dbReference type="Pfam" id="PF00884"/>
    </source>
</evidence>
<dbReference type="GO" id="GO:0046872">
    <property type="term" value="F:metal ion binding"/>
    <property type="evidence" value="ECO:0007669"/>
    <property type="project" value="UniProtKB-KW"/>
</dbReference>
<keyword evidence="5 9" id="KW-0378">Hydrolase</keyword>
<feature type="signal peptide" evidence="7">
    <location>
        <begin position="1"/>
        <end position="24"/>
    </location>
</feature>
<evidence type="ECO:0000256" key="3">
    <source>
        <dbReference type="ARBA" id="ARBA00022723"/>
    </source>
</evidence>
<sequence length="452" mass="49951" precursor="true">MPAHRSNFGALAAVLLLVSCSAAADQRPNIVLILSDDQAWGDYGFMGHEVIQTPNLDRLAASGITYPRGYVAAPVCRPSLASIVTGHYPSRHGVTGNDVQGDHDRAALDAPLRGEFHKHPSFIRLLSDAGYLTHQSGKWWEGSHQDGGFTAGMTHGDPSRGGRHGDAGLVIGREGMRPVTDFIDHAAESQQPFFLWYAPFLPHAPHRPPQRLLQKHQLPGRPADAARYYAMCEWFDETCGQLLDHLQRKQLADNTLVLYLCDNGWAPVSDNAADLNQSAWTQYALRSKGSPYENGVRTPILVSWPGHAAPRQSDQLAHAIDLFPTIAAAAGLDAPAGLPGVNLLDAQAVREREIVFGVCHATHNIDLQDPDSTLQYLWCVTDPWKLIVRRHGVDSTKYRALHDWDTVPARLYNLRVDPHEQRDLAAERPEVVERLRRSIDAWRAKTPAPAVN</sequence>
<dbReference type="RefSeq" id="WP_146586645.1">
    <property type="nucleotide sequence ID" value="NZ_SJPO01000004.1"/>
</dbReference>
<dbReference type="GO" id="GO:0004065">
    <property type="term" value="F:arylsulfatase activity"/>
    <property type="evidence" value="ECO:0007669"/>
    <property type="project" value="UniProtKB-EC"/>
</dbReference>
<feature type="domain" description="Sulfatase N-terminal" evidence="8">
    <location>
        <begin position="28"/>
        <end position="331"/>
    </location>
</feature>
<comment type="cofactor">
    <cofactor evidence="1">
        <name>Ca(2+)</name>
        <dbReference type="ChEBI" id="CHEBI:29108"/>
    </cofactor>
</comment>
<evidence type="ECO:0000256" key="1">
    <source>
        <dbReference type="ARBA" id="ARBA00001913"/>
    </source>
</evidence>
<dbReference type="Pfam" id="PF00884">
    <property type="entry name" value="Sulfatase"/>
    <property type="match status" value="1"/>
</dbReference>
<dbReference type="EC" id="3.1.6.1" evidence="9"/>
<evidence type="ECO:0000256" key="7">
    <source>
        <dbReference type="SAM" id="SignalP"/>
    </source>
</evidence>
<evidence type="ECO:0000313" key="9">
    <source>
        <dbReference type="EMBL" id="TWT77472.1"/>
    </source>
</evidence>
<dbReference type="Proteomes" id="UP000318478">
    <property type="component" value="Unassembled WGS sequence"/>
</dbReference>